<keyword evidence="5" id="KW-1185">Reference proteome</keyword>
<dbReference type="Proteomes" id="UP000236178">
    <property type="component" value="Unassembled WGS sequence"/>
</dbReference>
<accession>A0A2I0SPK6</accession>
<dbReference type="InterPro" id="IPR010090">
    <property type="entry name" value="Phage_tape_meas"/>
</dbReference>
<gene>
    <name evidence="4" type="ORF">CW362_16560</name>
</gene>
<feature type="transmembrane region" description="Helical" evidence="2">
    <location>
        <begin position="384"/>
        <end position="405"/>
    </location>
</feature>
<keyword evidence="2" id="KW-1133">Transmembrane helix</keyword>
<protein>
    <recommendedName>
        <fullName evidence="3">Phage tail tape measure protein domain-containing protein</fullName>
    </recommendedName>
</protein>
<name>A0A2I0SPK6_9ACTN</name>
<organism evidence="4 5">
    <name type="scientific">Streptomyces populi</name>
    <dbReference type="NCBI Taxonomy" id="2058924"/>
    <lineage>
        <taxon>Bacteria</taxon>
        <taxon>Bacillati</taxon>
        <taxon>Actinomycetota</taxon>
        <taxon>Actinomycetes</taxon>
        <taxon>Kitasatosporales</taxon>
        <taxon>Streptomycetaceae</taxon>
        <taxon>Streptomyces</taxon>
    </lineage>
</organism>
<dbReference type="EMBL" id="PJOS01000028">
    <property type="protein sequence ID" value="PKT71871.1"/>
    <property type="molecule type" value="Genomic_DNA"/>
</dbReference>
<dbReference type="PANTHER" id="PTHR37813">
    <property type="entry name" value="FELS-2 PROPHAGE PROTEIN"/>
    <property type="match status" value="1"/>
</dbReference>
<feature type="transmembrane region" description="Helical" evidence="2">
    <location>
        <begin position="447"/>
        <end position="469"/>
    </location>
</feature>
<dbReference type="OrthoDB" id="3765294at2"/>
<dbReference type="AlphaFoldDB" id="A0A2I0SPK6"/>
<feature type="transmembrane region" description="Helical" evidence="2">
    <location>
        <begin position="476"/>
        <end position="501"/>
    </location>
</feature>
<proteinExistence type="predicted"/>
<dbReference type="PANTHER" id="PTHR37813:SF1">
    <property type="entry name" value="FELS-2 PROPHAGE PROTEIN"/>
    <property type="match status" value="1"/>
</dbReference>
<keyword evidence="2" id="KW-0472">Membrane</keyword>
<dbReference type="Pfam" id="PF10145">
    <property type="entry name" value="PhageMin_Tail"/>
    <property type="match status" value="1"/>
</dbReference>
<evidence type="ECO:0000256" key="1">
    <source>
        <dbReference type="ARBA" id="ARBA00022612"/>
    </source>
</evidence>
<feature type="domain" description="Phage tail tape measure protein" evidence="3">
    <location>
        <begin position="92"/>
        <end position="281"/>
    </location>
</feature>
<evidence type="ECO:0000313" key="4">
    <source>
        <dbReference type="EMBL" id="PKT71871.1"/>
    </source>
</evidence>
<feature type="transmembrane region" description="Helical" evidence="2">
    <location>
        <begin position="357"/>
        <end position="378"/>
    </location>
</feature>
<reference evidence="4 5" key="1">
    <citation type="submission" date="2017-12" db="EMBL/GenBank/DDBJ databases">
        <title>Streptomyces populusis sp. nov., a novel endophytic actinobacterium isolated from stems of Populus adenopoda Maxim.</title>
        <authorList>
            <person name="Wang Z."/>
        </authorList>
    </citation>
    <scope>NUCLEOTIDE SEQUENCE [LARGE SCALE GENOMIC DNA]</scope>
    <source>
        <strain evidence="4 5">A249</strain>
    </source>
</reference>
<dbReference type="RefSeq" id="WP_103550247.1">
    <property type="nucleotide sequence ID" value="NZ_KZ626867.1"/>
</dbReference>
<evidence type="ECO:0000313" key="5">
    <source>
        <dbReference type="Proteomes" id="UP000236178"/>
    </source>
</evidence>
<keyword evidence="1" id="KW-1188">Viral release from host cell</keyword>
<sequence length="977" mass="100691">MSDTSLVFNLVARERVSETLGQVREKFDQAATGIAAGVAGALGVGVAAAMDMSAANAKLAAQLGVGPEKAASLAKVTASVYSNAWGDSVETVNEAIRGVYQNIGDTSSAKGGLEGLTTKALALAETFDQEVGPTTVAVGQMVKTGLAKNADEAFDILAKGFQTGANKADDLLDTFNEYSTQFRDMGIDGRMAMGIIGQGLKGGARDADIVADAMKELNIRVKDGKSAAPALKTLGLSAKDMAAAFNEGGPKATKALDTITDKLRGVKDPTERFTLAQQLLGTQSEDLSKALFAIDPSAAVGSLGQVDGAMDKTAKTIENSPAKALEKFKRTAMTKLAEVGGGFVKFAMENQSVFKPLAYTLTGLAATVLVVKAAMITYSAVSAVVTAANAAITWSGWGVMATWVRMNVMGLMAYARIAAGAVASALTTAAAWTGSALVSIATWTARVVWSAVTATARYALMAARAVAWATVTAAQWLIAMGPVGWVIATIIALTVLIIAKWDTIKSYTGAAWSWVWSKVKGAVSGVIGAVRLLAQLPGLVSGYFGRMKTSAASKATALVTYMRGLPGRIKASLGSLGSILVSKGVAVVQGLWSGIKSMAGWIKSKILGWAKSAIPGPIAKALGIASPSKVTKAQGRWIARGLVDGLTGSTKQIKSASLKLSDIIADALAPGKKRSKALSKVSVGSKALMRLAGQEAAVATRMKAANKRISDLIKDRDKLAADVRKGVLDAANITQSQGAEGPTTAASILTGLQDKLAQAQKWEADLAQLRKKGVRGDLIQQIAQAGVEQGSAAAAALAQADKLTIKQINSTQGSLVSAADRAGATAGDAMYGAGIHAAQGIVKGLKKEQAAIERQMLKIAKGMQSAIRKALGIKSPSTLMADTVGRFIPPGVVAGMKQTTPLLESAMRGLVKPELAAPSRPLTAAGMAPLMGGQAGGGVVRVIVDTTGAEGDVKKLFRKMVRVDGRGSVQILTGSHN</sequence>
<evidence type="ECO:0000259" key="3">
    <source>
        <dbReference type="Pfam" id="PF10145"/>
    </source>
</evidence>
<keyword evidence="2" id="KW-0812">Transmembrane</keyword>
<feature type="transmembrane region" description="Helical" evidence="2">
    <location>
        <begin position="417"/>
        <end position="441"/>
    </location>
</feature>
<evidence type="ECO:0000256" key="2">
    <source>
        <dbReference type="SAM" id="Phobius"/>
    </source>
</evidence>
<comment type="caution">
    <text evidence="4">The sequence shown here is derived from an EMBL/GenBank/DDBJ whole genome shotgun (WGS) entry which is preliminary data.</text>
</comment>